<name>A0A2T4Z9W2_9BACL</name>
<sequence>MNVILQNQILAVIALESTSVGGGAPIFFASDREELEQLSFLLEKILDGMAHQLNPDTMIIVRH</sequence>
<dbReference type="EMBL" id="PZZP01000001">
    <property type="protein sequence ID" value="PTM58663.1"/>
    <property type="molecule type" value="Genomic_DNA"/>
</dbReference>
<keyword evidence="2" id="KW-1185">Reference proteome</keyword>
<dbReference type="Pfam" id="PF21835">
    <property type="entry name" value="YIEGIA_cap"/>
    <property type="match status" value="1"/>
</dbReference>
<reference evidence="1 2" key="1">
    <citation type="submission" date="2018-04" db="EMBL/GenBank/DDBJ databases">
        <title>Genomic Encyclopedia of Archaeal and Bacterial Type Strains, Phase II (KMG-II): from individual species to whole genera.</title>
        <authorList>
            <person name="Goeker M."/>
        </authorList>
    </citation>
    <scope>NUCLEOTIDE SEQUENCE [LARGE SCALE GENOMIC DNA]</scope>
    <source>
        <strain evidence="1 2">DSM 45169</strain>
    </source>
</reference>
<dbReference type="Proteomes" id="UP000241639">
    <property type="component" value="Unassembled WGS sequence"/>
</dbReference>
<gene>
    <name evidence="1" type="ORF">C8J48_1250</name>
</gene>
<evidence type="ECO:0000313" key="2">
    <source>
        <dbReference type="Proteomes" id="UP000241639"/>
    </source>
</evidence>
<dbReference type="RefSeq" id="WP_425430446.1">
    <property type="nucleotide sequence ID" value="NZ_PZZP01000001.1"/>
</dbReference>
<accession>A0A2T4Z9W2</accession>
<proteinExistence type="predicted"/>
<dbReference type="InterPro" id="IPR054055">
    <property type="entry name" value="YpzH"/>
</dbReference>
<comment type="caution">
    <text evidence="1">The sequence shown here is derived from an EMBL/GenBank/DDBJ whole genome shotgun (WGS) entry which is preliminary data.</text>
</comment>
<dbReference type="AlphaFoldDB" id="A0A2T4Z9W2"/>
<protein>
    <submittedName>
        <fullName evidence="1">Uncharacterized protein</fullName>
    </submittedName>
</protein>
<organism evidence="1 2">
    <name type="scientific">Desmospora activa DSM 45169</name>
    <dbReference type="NCBI Taxonomy" id="1121389"/>
    <lineage>
        <taxon>Bacteria</taxon>
        <taxon>Bacillati</taxon>
        <taxon>Bacillota</taxon>
        <taxon>Bacilli</taxon>
        <taxon>Bacillales</taxon>
        <taxon>Thermoactinomycetaceae</taxon>
        <taxon>Desmospora</taxon>
    </lineage>
</organism>
<evidence type="ECO:0000313" key="1">
    <source>
        <dbReference type="EMBL" id="PTM58663.1"/>
    </source>
</evidence>